<dbReference type="Proteomes" id="UP000053647">
    <property type="component" value="Unassembled WGS sequence"/>
</dbReference>
<dbReference type="AlphaFoldDB" id="A0A0C9SSB2"/>
<feature type="region of interest" description="Disordered" evidence="1">
    <location>
        <begin position="169"/>
        <end position="195"/>
    </location>
</feature>
<evidence type="ECO:0000256" key="1">
    <source>
        <dbReference type="SAM" id="MobiDB-lite"/>
    </source>
</evidence>
<keyword evidence="3" id="KW-1185">Reference proteome</keyword>
<evidence type="ECO:0000313" key="3">
    <source>
        <dbReference type="Proteomes" id="UP000053647"/>
    </source>
</evidence>
<feature type="region of interest" description="Disordered" evidence="1">
    <location>
        <begin position="273"/>
        <end position="329"/>
    </location>
</feature>
<accession>A0A0C9SSB2</accession>
<protein>
    <submittedName>
        <fullName evidence="2">Uncharacterized protein</fullName>
    </submittedName>
</protein>
<name>A0A0C9SSB2_PAXIN</name>
<proteinExistence type="predicted"/>
<evidence type="ECO:0000313" key="2">
    <source>
        <dbReference type="EMBL" id="KIJ11074.1"/>
    </source>
</evidence>
<feature type="compositionally biased region" description="Basic and acidic residues" evidence="1">
    <location>
        <begin position="291"/>
        <end position="306"/>
    </location>
</feature>
<reference evidence="3" key="2">
    <citation type="submission" date="2015-01" db="EMBL/GenBank/DDBJ databases">
        <title>Evolutionary Origins and Diversification of the Mycorrhizal Mutualists.</title>
        <authorList>
            <consortium name="DOE Joint Genome Institute"/>
            <consortium name="Mycorrhizal Genomics Consortium"/>
            <person name="Kohler A."/>
            <person name="Kuo A."/>
            <person name="Nagy L.G."/>
            <person name="Floudas D."/>
            <person name="Copeland A."/>
            <person name="Barry K.W."/>
            <person name="Cichocki N."/>
            <person name="Veneault-Fourrey C."/>
            <person name="LaButti K."/>
            <person name="Lindquist E.A."/>
            <person name="Lipzen A."/>
            <person name="Lundell T."/>
            <person name="Morin E."/>
            <person name="Murat C."/>
            <person name="Riley R."/>
            <person name="Ohm R."/>
            <person name="Sun H."/>
            <person name="Tunlid A."/>
            <person name="Henrissat B."/>
            <person name="Grigoriev I.V."/>
            <person name="Hibbett D.S."/>
            <person name="Martin F."/>
        </authorList>
    </citation>
    <scope>NUCLEOTIDE SEQUENCE [LARGE SCALE GENOMIC DNA]</scope>
    <source>
        <strain evidence="3">ATCC 200175</strain>
    </source>
</reference>
<dbReference type="EMBL" id="KN819387">
    <property type="protein sequence ID" value="KIJ11074.1"/>
    <property type="molecule type" value="Genomic_DNA"/>
</dbReference>
<feature type="compositionally biased region" description="Basic and acidic residues" evidence="1">
    <location>
        <begin position="273"/>
        <end position="284"/>
    </location>
</feature>
<sequence>MSFDSTEYRKILTKQPNYSASPTITENLEWRPHGSGHTIFDKGEDEEPFTAITVGKVLDYKLNANPSGTYLGKDFGSLSKAKYQFYLTRPLDPAFKDDFLRTYAMLEKLQTLVAKGPNKKDMLYTAVGGRLIRFARSVFEERKKAVRDSPKPKTKTVYYEDIMKDSYDDNETTTLTSTSNPEEEEDMDEETKGWPVDTKFQDELDMIKPHYRAIPLNLYKNDKFIEPRDVNDELKNSLVEVHFTIHHTFIKKDKVNQDSFQARIQEVKILKEKLMSSSRRDPRKGPSTSLHHADEPSPSKKQRVDNNDEEATTSNRRKEKQKEVEEQTD</sequence>
<gene>
    <name evidence="2" type="ORF">PAXINDRAFT_157428</name>
</gene>
<organism evidence="2 3">
    <name type="scientific">Paxillus involutus ATCC 200175</name>
    <dbReference type="NCBI Taxonomy" id="664439"/>
    <lineage>
        <taxon>Eukaryota</taxon>
        <taxon>Fungi</taxon>
        <taxon>Dikarya</taxon>
        <taxon>Basidiomycota</taxon>
        <taxon>Agaricomycotina</taxon>
        <taxon>Agaricomycetes</taxon>
        <taxon>Agaricomycetidae</taxon>
        <taxon>Boletales</taxon>
        <taxon>Paxilineae</taxon>
        <taxon>Paxillaceae</taxon>
        <taxon>Paxillus</taxon>
    </lineage>
</organism>
<dbReference type="HOGENOM" id="CLU_880466_0_0_1"/>
<reference evidence="2 3" key="1">
    <citation type="submission" date="2014-06" db="EMBL/GenBank/DDBJ databases">
        <authorList>
            <consortium name="DOE Joint Genome Institute"/>
            <person name="Kuo A."/>
            <person name="Kohler A."/>
            <person name="Nagy L.G."/>
            <person name="Floudas D."/>
            <person name="Copeland A."/>
            <person name="Barry K.W."/>
            <person name="Cichocki N."/>
            <person name="Veneault-Fourrey C."/>
            <person name="LaButti K."/>
            <person name="Lindquist E.A."/>
            <person name="Lipzen A."/>
            <person name="Lundell T."/>
            <person name="Morin E."/>
            <person name="Murat C."/>
            <person name="Sun H."/>
            <person name="Tunlid A."/>
            <person name="Henrissat B."/>
            <person name="Grigoriev I.V."/>
            <person name="Hibbett D.S."/>
            <person name="Martin F."/>
            <person name="Nordberg H.P."/>
            <person name="Cantor M.N."/>
            <person name="Hua S.X."/>
        </authorList>
    </citation>
    <scope>NUCLEOTIDE SEQUENCE [LARGE SCALE GENOMIC DNA]</scope>
    <source>
        <strain evidence="2 3">ATCC 200175</strain>
    </source>
</reference>
<feature type="compositionally biased region" description="Basic and acidic residues" evidence="1">
    <location>
        <begin position="320"/>
        <end position="329"/>
    </location>
</feature>
<dbReference type="OrthoDB" id="3177772at2759"/>